<sequence length="85" mass="9756">MIHQFWLAIMGEICKQLNEQILFILILLLIIHIQSQAKDMLSTLPYPQLNHYKMMSKSLKYTKFLMTNFIGTAGSGSSLPVRPSE</sequence>
<protein>
    <submittedName>
        <fullName evidence="1">Uncharacterized protein</fullName>
    </submittedName>
</protein>
<organism evidence="1 2">
    <name type="scientific">Candidatus Williamhamiltonella defendens</name>
    <dbReference type="NCBI Taxonomy" id="138072"/>
    <lineage>
        <taxon>Bacteria</taxon>
        <taxon>Pseudomonadati</taxon>
        <taxon>Pseudomonadota</taxon>
        <taxon>Gammaproteobacteria</taxon>
        <taxon>Enterobacterales</taxon>
        <taxon>Enterobacteriaceae</taxon>
        <taxon>aphid secondary symbionts</taxon>
        <taxon>Candidatus Williamhamiltonella</taxon>
    </lineage>
</organism>
<evidence type="ECO:0000313" key="2">
    <source>
        <dbReference type="Proteomes" id="UP000229055"/>
    </source>
</evidence>
<dbReference type="AlphaFoldDB" id="A0A2D3TCR8"/>
<dbReference type="EMBL" id="CP017613">
    <property type="protein sequence ID" value="ATW33606.1"/>
    <property type="molecule type" value="Genomic_DNA"/>
</dbReference>
<evidence type="ECO:0000313" key="1">
    <source>
        <dbReference type="EMBL" id="ATW33606.1"/>
    </source>
</evidence>
<gene>
    <name evidence="1" type="ORF">BJP43_04165</name>
</gene>
<name>A0A2D3TCR8_9ENTR</name>
<proteinExistence type="predicted"/>
<reference evidence="2" key="1">
    <citation type="submission" date="2016-10" db="EMBL/GenBank/DDBJ databases">
        <authorList>
            <person name="Chevignon G."/>
        </authorList>
    </citation>
    <scope>NUCLEOTIDE SEQUENCE [LARGE SCALE GENOMIC DNA]</scope>
    <source>
        <strain evidence="2">ZA17</strain>
    </source>
</reference>
<dbReference type="Proteomes" id="UP000229055">
    <property type="component" value="Chromosome"/>
</dbReference>
<reference evidence="2" key="2">
    <citation type="submission" date="2017-11" db="EMBL/GenBank/DDBJ databases">
        <title>PacBio sequencing of new strain of the secondary endosymbiont Candidatus Hamiltonella defensa.</title>
        <authorList>
            <person name="Strand M.R."/>
            <person name="Oliver K."/>
        </authorList>
    </citation>
    <scope>NUCLEOTIDE SEQUENCE [LARGE SCALE GENOMIC DNA]</scope>
    <source>
        <strain evidence="2">ZA17</strain>
    </source>
</reference>
<accession>A0A2D3TCR8</accession>